<dbReference type="Pfam" id="PF22178">
    <property type="entry name" value="Gp5_trimer_C"/>
    <property type="match status" value="1"/>
</dbReference>
<dbReference type="InterPro" id="IPR017847">
    <property type="entry name" value="T6SS_RhsGE_Vgr_subset"/>
</dbReference>
<dbReference type="NCBIfam" id="TIGR01646">
    <property type="entry name" value="vgr_GE"/>
    <property type="match status" value="1"/>
</dbReference>
<feature type="domain" description="Gp5/Type VI secretion system Vgr C-terminal trimerisation" evidence="6">
    <location>
        <begin position="386"/>
        <end position="492"/>
    </location>
</feature>
<keyword evidence="8" id="KW-1185">Reference proteome</keyword>
<evidence type="ECO:0000256" key="4">
    <source>
        <dbReference type="SAM" id="MobiDB-lite"/>
    </source>
</evidence>
<dbReference type="InterPro" id="IPR037026">
    <property type="entry name" value="Vgr_OB-fold_dom_sf"/>
</dbReference>
<comment type="caution">
    <text evidence="7">The sequence shown here is derived from an EMBL/GenBank/DDBJ whole genome shotgun (WGS) entry which is preliminary data.</text>
</comment>
<dbReference type="STRING" id="1172194.WQQ_29190"/>
<dbReference type="AlphaFoldDB" id="I7ZCC9"/>
<dbReference type="InterPro" id="IPR050708">
    <property type="entry name" value="T6SS_VgrG/RHS"/>
</dbReference>
<dbReference type="Gene3D" id="3.55.50.10">
    <property type="entry name" value="Baseplate protein-like domains"/>
    <property type="match status" value="1"/>
</dbReference>
<gene>
    <name evidence="7" type="ORF">WQQ_29190</name>
</gene>
<evidence type="ECO:0000256" key="3">
    <source>
        <dbReference type="ARBA" id="ARBA00022525"/>
    </source>
</evidence>
<dbReference type="Pfam" id="PF05954">
    <property type="entry name" value="Phage_GPD"/>
    <property type="match status" value="1"/>
</dbReference>
<dbReference type="SUPFAM" id="SSF69279">
    <property type="entry name" value="Phage tail proteins"/>
    <property type="match status" value="2"/>
</dbReference>
<dbReference type="InterPro" id="IPR006531">
    <property type="entry name" value="Gp5/Vgr_OB"/>
</dbReference>
<organism evidence="7 8">
    <name type="scientific">Hydrocarboniphaga effusa AP103</name>
    <dbReference type="NCBI Taxonomy" id="1172194"/>
    <lineage>
        <taxon>Bacteria</taxon>
        <taxon>Pseudomonadati</taxon>
        <taxon>Pseudomonadota</taxon>
        <taxon>Gammaproteobacteria</taxon>
        <taxon>Nevskiales</taxon>
        <taxon>Nevskiaceae</taxon>
        <taxon>Hydrocarboniphaga</taxon>
    </lineage>
</organism>
<dbReference type="PANTHER" id="PTHR32305">
    <property type="match status" value="1"/>
</dbReference>
<dbReference type="SUPFAM" id="SSF69349">
    <property type="entry name" value="Phage fibre proteins"/>
    <property type="match status" value="1"/>
</dbReference>
<evidence type="ECO:0000313" key="7">
    <source>
        <dbReference type="EMBL" id="EIT69337.1"/>
    </source>
</evidence>
<accession>I7ZCC9</accession>
<dbReference type="InterPro" id="IPR013783">
    <property type="entry name" value="Ig-like_fold"/>
</dbReference>
<dbReference type="SUPFAM" id="SSF49478">
    <property type="entry name" value="Cna protein B-type domain"/>
    <property type="match status" value="1"/>
</dbReference>
<protein>
    <submittedName>
        <fullName evidence="7">Uncharacterized protein</fullName>
    </submittedName>
</protein>
<evidence type="ECO:0000259" key="5">
    <source>
        <dbReference type="Pfam" id="PF04717"/>
    </source>
</evidence>
<reference evidence="7 8" key="1">
    <citation type="journal article" date="2012" name="J. Bacteriol.">
        <title>Genome Sequence of n-Alkane-Degrading Hydrocarboniphaga effusa Strain AP103T (ATCC BAA-332T).</title>
        <authorList>
            <person name="Chang H.K."/>
            <person name="Zylstra G.J."/>
            <person name="Chae J.C."/>
        </authorList>
    </citation>
    <scope>NUCLEOTIDE SEQUENCE [LARGE SCALE GENOMIC DNA]</scope>
    <source>
        <strain evidence="7 8">AP103</strain>
    </source>
</reference>
<evidence type="ECO:0000313" key="8">
    <source>
        <dbReference type="Proteomes" id="UP000003704"/>
    </source>
</evidence>
<dbReference type="NCBIfam" id="TIGR03361">
    <property type="entry name" value="VI_Rhs_Vgr"/>
    <property type="match status" value="1"/>
</dbReference>
<dbReference type="Gene3D" id="2.40.50.230">
    <property type="entry name" value="Gp5 N-terminal domain"/>
    <property type="match status" value="1"/>
</dbReference>
<feature type="region of interest" description="Disordered" evidence="4">
    <location>
        <begin position="590"/>
        <end position="614"/>
    </location>
</feature>
<evidence type="ECO:0000256" key="2">
    <source>
        <dbReference type="ARBA" id="ARBA00005558"/>
    </source>
</evidence>
<name>I7ZCC9_9GAMM</name>
<dbReference type="PANTHER" id="PTHR32305:SF15">
    <property type="entry name" value="PROTEIN RHSA-RELATED"/>
    <property type="match status" value="1"/>
</dbReference>
<dbReference type="GO" id="GO:0005576">
    <property type="term" value="C:extracellular region"/>
    <property type="evidence" value="ECO:0007669"/>
    <property type="project" value="UniProtKB-SubCell"/>
</dbReference>
<evidence type="ECO:0000259" key="6">
    <source>
        <dbReference type="Pfam" id="PF22178"/>
    </source>
</evidence>
<comment type="similarity">
    <text evidence="2">Belongs to the VgrG protein family.</text>
</comment>
<keyword evidence="3" id="KW-0964">Secreted</keyword>
<evidence type="ECO:0000256" key="1">
    <source>
        <dbReference type="ARBA" id="ARBA00004613"/>
    </source>
</evidence>
<comment type="subcellular location">
    <subcellularLocation>
        <location evidence="1">Secreted</location>
    </subcellularLocation>
</comment>
<dbReference type="Proteomes" id="UP000003704">
    <property type="component" value="Unassembled WGS sequence"/>
</dbReference>
<dbReference type="Gene3D" id="2.60.40.10">
    <property type="entry name" value="Immunoglobulins"/>
    <property type="match status" value="1"/>
</dbReference>
<feature type="domain" description="Gp5/Type VI secretion system Vgr protein OB-fold" evidence="5">
    <location>
        <begin position="302"/>
        <end position="369"/>
    </location>
</feature>
<dbReference type="PATRIC" id="fig|1172194.4.peg.2827"/>
<dbReference type="SUPFAM" id="SSF69255">
    <property type="entry name" value="gp5 N-terminal domain-like"/>
    <property type="match status" value="1"/>
</dbReference>
<sequence length="681" mass="74969">MKVEGEDDIYTEYACEIVPLLAFLARDEGSRIFQNKTVRDIVEELLQLFQISDYEFHLSGSYEPIEYCVQYHETTLDFIERILERAGIYYFFQHEAERELLVFTDNRDNIPELEQDRIEFHEEGLAEADVISRIKRRQALRSGRVIMRDYNFEKPRSPVEVSVDTLIRSGDNANYERYLYPGGFSDNEQGEEVARLLMESEEAEHEILDGEGNVRLLTPGYSFELEGHPDDALNEAMLVLEVQHEGRNNLGRGGGESFYRNRFSVMPSRVQYRPVPKRRRARVEGPHTAIVVGPPNEEIFTDKYGRVKVKFHWDRAAGADDKSSCWLRVAQMWAGRQYGAFFLPRVGMEVIVQFLEGDPDRPLVTGCLYNGDNMPPYELPAEATKSTIKTNSSKGGGGFNELRFEDKKGDEQLFINAQKDLDLRVGNDRRDWTEKNHNLVVKGERADETGGNHNAFVKGNHIAESGGDHHLTVGGLQAIKIGGSQSLKVGGDIAESCVNHSEAASGNWYVNAGANVVIEAGAGITLKVGGSFINIQAGGVYVSGPMVYINSGGGPGSGSAGSLVSPNAAAAAAAALTAKPGAEMAMSPLEAERGKAPPNDAHAHDPNSDENKDKTHSIEVLLVDEAGKPVPGAAVKITLPDGETVASGSTNEKGLYKVSNIDPGNCEIHFPDYDDDAWEEA</sequence>
<dbReference type="Pfam" id="PF04717">
    <property type="entry name" value="Phage_base_V"/>
    <property type="match status" value="1"/>
</dbReference>
<dbReference type="EMBL" id="AKGD01000002">
    <property type="protein sequence ID" value="EIT69337.1"/>
    <property type="molecule type" value="Genomic_DNA"/>
</dbReference>
<dbReference type="Gene3D" id="2.30.110.50">
    <property type="match status" value="1"/>
</dbReference>
<dbReference type="InterPro" id="IPR054030">
    <property type="entry name" value="Gp5_Vgr_C"/>
</dbReference>
<dbReference type="InterPro" id="IPR006533">
    <property type="entry name" value="T6SS_Vgr_RhsGE"/>
</dbReference>
<proteinExistence type="inferred from homology"/>